<feature type="region of interest" description="Disordered" evidence="2">
    <location>
        <begin position="183"/>
        <end position="212"/>
    </location>
</feature>
<evidence type="ECO:0000313" key="4">
    <source>
        <dbReference type="EMBL" id="GAQ83366.1"/>
    </source>
</evidence>
<name>A0A1Y1I3Q0_KLENI</name>
<feature type="region of interest" description="Disordered" evidence="2">
    <location>
        <begin position="650"/>
        <end position="717"/>
    </location>
</feature>
<feature type="region of interest" description="Disordered" evidence="2">
    <location>
        <begin position="610"/>
        <end position="629"/>
    </location>
</feature>
<feature type="compositionally biased region" description="Basic and acidic residues" evidence="2">
    <location>
        <begin position="326"/>
        <end position="348"/>
    </location>
</feature>
<sequence length="854" mass="92103">MGMFQLLKAMRASMDDLSGKQPSARKILIPISDSPESKAALVWAVENLIRKEDQVLLYHMVKTPTLIPTAMGMVPYSGASPAMQKAHVLVATADGTKLLRSLQAYGTNKKIDVTIEVGRCDNRHAELLRKAKKEAATLLIMGAGGSPRFGLRLGKKQTLSARICRDAECHVILVDKKKRPTIHAKSPAIESVGTSPSEPRGEESDSRGLSPGGGLAGIRAKLALEVPSEIVLGELATPKFDASPAKAQYAILLPDFENLTTAFLSHLKHLRTVRAHTRAARATESDGARAPADGERKESDTPRAQSDGSRTCSQSRELFPLPEWDAEGRAGRDADAKSEGKVTGKEKMSGTGKVGGMKTEDAVGKEHGTGGGRGEVDGEPERGSDANEEAKENADVVADITAEAQTPPLGRARAGGSDCSSLTGVPQSDGASPREKEGRAFLATPRPFGNRLDAIGVQLPSPKTGTVRNAKPPPGPLESPFCSPRREKRPIPSAKALINRVFLALNEATSAGSIKPDPFSKPFLSPPSNPVSNRRRSPARSLRSRGIPPRKRAPADGSRESPVVGYPSIWTFVKPQVTAGPVFGALSENLSNDHPDETLLDDRWTCVRKSQDSRRASARHSLDGQLPDFGRMSAGKALSARQLSAGHFSDVRWLSPGQPPNGRRTSLGISPDARRTFRETAPDSRRNSARRSPDACRTSEGRLGRSPTPSENQTGAEPEALIARLREQVDLLTEIGSLRDREFENVASRAKQAEKAAEERERALLTEKLMREEAELKARRLANQMAALRVHASRANAGADGPIGFAKDELSESSRNERFLSVLPRFPMTFVLPWNWGRTTGENWCTGKAKSGRG</sequence>
<dbReference type="Pfam" id="PF00582">
    <property type="entry name" value="Usp"/>
    <property type="match status" value="1"/>
</dbReference>
<dbReference type="AlphaFoldDB" id="A0A1Y1I3Q0"/>
<evidence type="ECO:0000256" key="2">
    <source>
        <dbReference type="SAM" id="MobiDB-lite"/>
    </source>
</evidence>
<feature type="compositionally biased region" description="Basic and acidic residues" evidence="2">
    <location>
        <begin position="281"/>
        <end position="301"/>
    </location>
</feature>
<dbReference type="InterPro" id="IPR006016">
    <property type="entry name" value="UspA"/>
</dbReference>
<reference evidence="4 5" key="1">
    <citation type="journal article" date="2014" name="Nat. Commun.">
        <title>Klebsormidium flaccidum genome reveals primary factors for plant terrestrial adaptation.</title>
        <authorList>
            <person name="Hori K."/>
            <person name="Maruyama F."/>
            <person name="Fujisawa T."/>
            <person name="Togashi T."/>
            <person name="Yamamoto N."/>
            <person name="Seo M."/>
            <person name="Sato S."/>
            <person name="Yamada T."/>
            <person name="Mori H."/>
            <person name="Tajima N."/>
            <person name="Moriyama T."/>
            <person name="Ikeuchi M."/>
            <person name="Watanabe M."/>
            <person name="Wada H."/>
            <person name="Kobayashi K."/>
            <person name="Saito M."/>
            <person name="Masuda T."/>
            <person name="Sasaki-Sekimoto Y."/>
            <person name="Mashiguchi K."/>
            <person name="Awai K."/>
            <person name="Shimojima M."/>
            <person name="Masuda S."/>
            <person name="Iwai M."/>
            <person name="Nobusawa T."/>
            <person name="Narise T."/>
            <person name="Kondo S."/>
            <person name="Saito H."/>
            <person name="Sato R."/>
            <person name="Murakawa M."/>
            <person name="Ihara Y."/>
            <person name="Oshima-Yamada Y."/>
            <person name="Ohtaka K."/>
            <person name="Satoh M."/>
            <person name="Sonobe K."/>
            <person name="Ishii M."/>
            <person name="Ohtani R."/>
            <person name="Kanamori-Sato M."/>
            <person name="Honoki R."/>
            <person name="Miyazaki D."/>
            <person name="Mochizuki H."/>
            <person name="Umetsu J."/>
            <person name="Higashi K."/>
            <person name="Shibata D."/>
            <person name="Kamiya Y."/>
            <person name="Sato N."/>
            <person name="Nakamura Y."/>
            <person name="Tabata S."/>
            <person name="Ida S."/>
            <person name="Kurokawa K."/>
            <person name="Ohta H."/>
        </authorList>
    </citation>
    <scope>NUCLEOTIDE SEQUENCE [LARGE SCALE GENOMIC DNA]</scope>
    <source>
        <strain evidence="4 5">NIES-2285</strain>
    </source>
</reference>
<evidence type="ECO:0000256" key="1">
    <source>
        <dbReference type="SAM" id="Coils"/>
    </source>
</evidence>
<feature type="compositionally biased region" description="Polar residues" evidence="2">
    <location>
        <begin position="302"/>
        <end position="316"/>
    </location>
</feature>
<keyword evidence="5" id="KW-1185">Reference proteome</keyword>
<feature type="compositionally biased region" description="Polar residues" evidence="2">
    <location>
        <begin position="418"/>
        <end position="430"/>
    </location>
</feature>
<feature type="region of interest" description="Disordered" evidence="2">
    <location>
        <begin position="278"/>
        <end position="488"/>
    </location>
</feature>
<dbReference type="InterPro" id="IPR014729">
    <property type="entry name" value="Rossmann-like_a/b/a_fold"/>
</dbReference>
<dbReference type="CDD" id="cd23659">
    <property type="entry name" value="USP_At3g01520-like"/>
    <property type="match status" value="1"/>
</dbReference>
<dbReference type="OrthoDB" id="1654852at2759"/>
<dbReference type="SUPFAM" id="SSF52402">
    <property type="entry name" value="Adenine nucleotide alpha hydrolases-like"/>
    <property type="match status" value="1"/>
</dbReference>
<gene>
    <name evidence="4" type="ORF">KFL_001450190</name>
</gene>
<feature type="coiled-coil region" evidence="1">
    <location>
        <begin position="743"/>
        <end position="791"/>
    </location>
</feature>
<feature type="domain" description="UspA" evidence="3">
    <location>
        <begin position="25"/>
        <end position="174"/>
    </location>
</feature>
<evidence type="ECO:0000259" key="3">
    <source>
        <dbReference type="Pfam" id="PF00582"/>
    </source>
</evidence>
<feature type="region of interest" description="Disordered" evidence="2">
    <location>
        <begin position="514"/>
        <end position="561"/>
    </location>
</feature>
<accession>A0A1Y1I3Q0</accession>
<feature type="compositionally biased region" description="Basic and acidic residues" evidence="2">
    <location>
        <begin position="358"/>
        <end position="394"/>
    </location>
</feature>
<protein>
    <recommendedName>
        <fullName evidence="3">UspA domain-containing protein</fullName>
    </recommendedName>
</protein>
<proteinExistence type="predicted"/>
<dbReference type="EMBL" id="DF237094">
    <property type="protein sequence ID" value="GAQ83366.1"/>
    <property type="molecule type" value="Genomic_DNA"/>
</dbReference>
<dbReference type="Gene3D" id="3.40.50.620">
    <property type="entry name" value="HUPs"/>
    <property type="match status" value="1"/>
</dbReference>
<organism evidence="4 5">
    <name type="scientific">Klebsormidium nitens</name>
    <name type="common">Green alga</name>
    <name type="synonym">Ulothrix nitens</name>
    <dbReference type="NCBI Taxonomy" id="105231"/>
    <lineage>
        <taxon>Eukaryota</taxon>
        <taxon>Viridiplantae</taxon>
        <taxon>Streptophyta</taxon>
        <taxon>Klebsormidiophyceae</taxon>
        <taxon>Klebsormidiales</taxon>
        <taxon>Klebsormidiaceae</taxon>
        <taxon>Klebsormidium</taxon>
    </lineage>
</organism>
<keyword evidence="1" id="KW-0175">Coiled coil</keyword>
<dbReference type="Proteomes" id="UP000054558">
    <property type="component" value="Unassembled WGS sequence"/>
</dbReference>
<evidence type="ECO:0000313" key="5">
    <source>
        <dbReference type="Proteomes" id="UP000054558"/>
    </source>
</evidence>
<feature type="compositionally biased region" description="Basic and acidic residues" evidence="2">
    <location>
        <begin position="672"/>
        <end position="703"/>
    </location>
</feature>